<dbReference type="FunFam" id="3.30.300.30:FF:000010">
    <property type="entry name" value="Enterobactin synthetase component F"/>
    <property type="match status" value="1"/>
</dbReference>
<dbReference type="InterPro" id="IPR045851">
    <property type="entry name" value="AMP-bd_C_sf"/>
</dbReference>
<dbReference type="CDD" id="cd05930">
    <property type="entry name" value="A_NRPS"/>
    <property type="match status" value="1"/>
</dbReference>
<evidence type="ECO:0000256" key="3">
    <source>
        <dbReference type="ARBA" id="ARBA00022450"/>
    </source>
</evidence>
<dbReference type="SUPFAM" id="SSF52777">
    <property type="entry name" value="CoA-dependent acyltransferases"/>
    <property type="match status" value="4"/>
</dbReference>
<dbReference type="InterPro" id="IPR001242">
    <property type="entry name" value="Condensation_dom"/>
</dbReference>
<evidence type="ECO:0000256" key="2">
    <source>
        <dbReference type="ARBA" id="ARBA00006432"/>
    </source>
</evidence>
<dbReference type="GO" id="GO:0005829">
    <property type="term" value="C:cytosol"/>
    <property type="evidence" value="ECO:0007669"/>
    <property type="project" value="TreeGrafter"/>
</dbReference>
<dbReference type="CDD" id="cd19531">
    <property type="entry name" value="LCL_NRPS-like"/>
    <property type="match status" value="2"/>
</dbReference>
<dbReference type="Pfam" id="PF00501">
    <property type="entry name" value="AMP-binding"/>
    <property type="match status" value="2"/>
</dbReference>
<dbReference type="FunFam" id="1.10.1200.10:FF:000005">
    <property type="entry name" value="Nonribosomal peptide synthetase 1"/>
    <property type="match status" value="2"/>
</dbReference>
<dbReference type="SMART" id="SM00823">
    <property type="entry name" value="PKS_PP"/>
    <property type="match status" value="2"/>
</dbReference>
<dbReference type="PANTHER" id="PTHR45527:SF14">
    <property type="entry name" value="PLIPASTATIN SYNTHASE SUBUNIT B"/>
    <property type="match status" value="1"/>
</dbReference>
<dbReference type="RefSeq" id="WP_158267121.1">
    <property type="nucleotide sequence ID" value="NZ_PYAW01000005.1"/>
</dbReference>
<sequence>MSGFNLIDVIALLERAKDTGVKISFVNGKLMIKTDEQKEVDPSFLNELKNNKAHLITYFNKLMHRNDTPSAGRKINIADGANRPENIPLSYSQERLWFIDQLEGSVQYHIPAALRLTGKLNRDVLAKAFRNIVNRHEILRTVITEENGIPYQKVQDKDQWELSITAADAYYEDDAALNTCMKTLVDTPFDLSQDHMLRAHLIVLREDEHILLVVMHHIAADAWSTGIIIRELMASYNDYPAGLEPQLPALPVQYADYALWQKSYLSTGVLEKKLHYWKEKLSGITPIDLPVDYLRSAMHSTSGRTISLHLDDELSGQLNALSQLQGTTLFMTLLAAFKVLMHRYSNQDDICIGCSAAVRPQTEVKDLIGFFVNTLAIRSDLSNDPSFVSLLQQVKQTTLEAYDHQDIPFEKVVEAVAKERYMGRNPLFQVMFVLENVPDEPEFQLGDVRWSALEIARTTARFEITFSIEEKAHGLDIRITYRDNLFREDTIARMAGHFKQLLQAVVLDPAQHISTLQLLTPDEEHQLRYAFGGRKEEQADNGAENFITLFDKQAALTPSHIAVAYEQTALTYEELKARADCLAWYIRSRGIQTGTLVPLYITPSVEMLVALLGILKAGAAYVPIDPDLPVERIDYILKDTGATLIIGCSHTNQQLTVSGDREILVIDRDWEMIRRFSPASGFELPAPGDLAYVIYTSGSTGVPKGVMISHANLVDYTYGLAKVVPVSACRSFGLLSGIATDLGNTVIYSSLAWGGTLHLFAKNTLRDAEQLLHYFSEHEIDCIKIVPSHWKALAFNNHLLLPEKLLVFGGEVLEQEVLDMIRNAGGRCTVVNHYGPTETTVGKLLHVVNNEHRYDTVVPIGRPFGNSFIYILNKSLGLSPVGVPGELYIGGAGVGKGYLNNKALTLKQFITDPCDITSPAMFYKTGDLVKYLPDGNVLFLGRMDDQVKIQGYRVEPGEITRVLNECELVKHGIVIAETETGGINRLAGYIIAAGDFDREAIYAYLRLRLPDYMVPSILQEIVSMPLLPNGKIDRKALMATGKLTSGSTYAPPVTPMEKQLSAIWSSILETEQIGLYDDFFSSGGHSLLAIRVISAMRKEMGLEVSIMDIFDHPTIASLCEVLKYRPVSVHAVPLLPAERPAHIPLSYSQERLWFIDQLEGSAHYHIPHVLGLKGHLNKAALFYALNSIVNRHEALRTVVYQDGGNAYQYILEKDKWQPEEIAGGSYKEDKAALYGLINELVSRPFDLSVDHPLRVYLIKLDTDNHVLVSILHHIASDGWSTGILVRELELLYNAYEHKESATLPALPLQYADYALWQRKHISGTVLNNHLSFWKQQLSGLPMIELPLDDARPAIQSRRGGAGKVLIDGELCTALRNLSRREGVTLYMTLLSTLNVLLYRYSGQEDICIGSPVAGRNHADIEGLIGFFVNTLAIRSNLHNALAFTSFLSQVKQTTLSAYEHQEAPFEKVVEEVVRDRDLSRHPIFQVMFSLQQASEATTLHLGDVAVTGIDIITITSQFDLNLTLEEREDGISGSLVYCADLFSEATIDRMIAHFVQLLKSIVSSPETPVGRLKMLSTAEEYELTAAFNSTTADYVADTGKTILDLFSAQVAKTPFAVAITFGDQQLSYQELDERANRLAHCLQQKGVQPESLVPVCIERSLEMIIAMLGILKASAAYVPIDPDYPEERISYILQDTDAAVIVSSSICVNRLPASLKAIVVIISADTDDSFNDYPKTAPATTPHAGNLAYVIYTSGSTGKPKGTLIEHSSVVRLFETTAAIYDFNNKDVWTMFHSCCFDFSVWEMYGALFYGGRLVIVPAAVARDTLLFGELLITEGVTVLNQTPSAFYVLQDYFIRNKKETGIRYVIFGGEALNPVRIKPWLESYGYCRLINMYGITETTVHVTYQPMDLAGVNGRSIIGRGIPGLSLFILDQYRQLLPVGAAGELYVGGAGLARGYLNRPELTATKFITHAFTHEANVRLYKTGDLCRWLPDGTIEYLGRIDNQVKIRGYRIELGEIENALQESEWVKDAVVLHRPGNKTEAENNNQRLIAYIVPSGIFNDDQIRIYLRNKLPEYMIPALFIEMDQLPLTANGKINKQALPDPVSHQGPAGEYVAPRNSLEQTMADIWKRILNIQQVGIYDNFFDLGGHSLLVMRLTTEIWEAFHEKIPVKLFFQLATIEALALHISVVKKMPLTENKHVRVIKL</sequence>
<dbReference type="FunFam" id="2.30.38.10:FF:000001">
    <property type="entry name" value="Non-ribosomal peptide synthetase PvdI"/>
    <property type="match status" value="1"/>
</dbReference>
<protein>
    <submittedName>
        <fullName evidence="6">Amino acid adenylation domain-containing protein</fullName>
    </submittedName>
</protein>
<dbReference type="GO" id="GO:0043041">
    <property type="term" value="P:amino acid activation for nonribosomal peptide biosynthetic process"/>
    <property type="evidence" value="ECO:0007669"/>
    <property type="project" value="TreeGrafter"/>
</dbReference>
<dbReference type="InterPro" id="IPR036736">
    <property type="entry name" value="ACP-like_sf"/>
</dbReference>
<dbReference type="PROSITE" id="PS00455">
    <property type="entry name" value="AMP_BINDING"/>
    <property type="match status" value="2"/>
</dbReference>
<evidence type="ECO:0000259" key="5">
    <source>
        <dbReference type="PROSITE" id="PS50075"/>
    </source>
</evidence>
<evidence type="ECO:0000256" key="1">
    <source>
        <dbReference type="ARBA" id="ARBA00001957"/>
    </source>
</evidence>
<keyword evidence="7" id="KW-1185">Reference proteome</keyword>
<comment type="similarity">
    <text evidence="2">Belongs to the ATP-dependent AMP-binding enzyme family.</text>
</comment>
<dbReference type="Pfam" id="PF00550">
    <property type="entry name" value="PP-binding"/>
    <property type="match status" value="2"/>
</dbReference>
<dbReference type="NCBIfam" id="TIGR01733">
    <property type="entry name" value="AA-adenyl-dom"/>
    <property type="match status" value="2"/>
</dbReference>
<dbReference type="FunFam" id="3.40.50.980:FF:000001">
    <property type="entry name" value="Non-ribosomal peptide synthetase"/>
    <property type="match status" value="2"/>
</dbReference>
<dbReference type="InterPro" id="IPR006162">
    <property type="entry name" value="Ppantetheine_attach_site"/>
</dbReference>
<keyword evidence="3" id="KW-0596">Phosphopantetheine</keyword>
<comment type="cofactor">
    <cofactor evidence="1">
        <name>pantetheine 4'-phosphate</name>
        <dbReference type="ChEBI" id="CHEBI:47942"/>
    </cofactor>
</comment>
<dbReference type="Gene3D" id="3.30.300.30">
    <property type="match status" value="2"/>
</dbReference>
<dbReference type="InterPro" id="IPR025110">
    <property type="entry name" value="AMP-bd_C"/>
</dbReference>
<dbReference type="SUPFAM" id="SSF56801">
    <property type="entry name" value="Acetyl-CoA synthetase-like"/>
    <property type="match status" value="2"/>
</dbReference>
<dbReference type="InterPro" id="IPR020806">
    <property type="entry name" value="PKS_PP-bd"/>
</dbReference>
<dbReference type="CDD" id="cd17643">
    <property type="entry name" value="A_NRPS_Cytc1-like"/>
    <property type="match status" value="1"/>
</dbReference>
<comment type="caution">
    <text evidence="6">The sequence shown here is derived from an EMBL/GenBank/DDBJ whole genome shotgun (WGS) entry which is preliminary data.</text>
</comment>
<proteinExistence type="inferred from homology"/>
<dbReference type="Gene3D" id="1.10.1200.10">
    <property type="entry name" value="ACP-like"/>
    <property type="match status" value="2"/>
</dbReference>
<dbReference type="PROSITE" id="PS50075">
    <property type="entry name" value="CARRIER"/>
    <property type="match status" value="2"/>
</dbReference>
<organism evidence="6 7">
    <name type="scientific">Chitinophaga niastensis</name>
    <dbReference type="NCBI Taxonomy" id="536980"/>
    <lineage>
        <taxon>Bacteria</taxon>
        <taxon>Pseudomonadati</taxon>
        <taxon>Bacteroidota</taxon>
        <taxon>Chitinophagia</taxon>
        <taxon>Chitinophagales</taxon>
        <taxon>Chitinophagaceae</taxon>
        <taxon>Chitinophaga</taxon>
    </lineage>
</organism>
<reference evidence="6 7" key="1">
    <citation type="submission" date="2018-03" db="EMBL/GenBank/DDBJ databases">
        <title>Genomic Encyclopedia of Archaeal and Bacterial Type Strains, Phase II (KMG-II): from individual species to whole genera.</title>
        <authorList>
            <person name="Goeker M."/>
        </authorList>
    </citation>
    <scope>NUCLEOTIDE SEQUENCE [LARGE SCALE GENOMIC DNA]</scope>
    <source>
        <strain evidence="6 7">DSM 24859</strain>
    </source>
</reference>
<dbReference type="Pfam" id="PF13193">
    <property type="entry name" value="AMP-binding_C"/>
    <property type="match status" value="1"/>
</dbReference>
<dbReference type="NCBIfam" id="NF003417">
    <property type="entry name" value="PRK04813.1"/>
    <property type="match status" value="2"/>
</dbReference>
<accession>A0A2P8HFM2</accession>
<dbReference type="Proteomes" id="UP000240971">
    <property type="component" value="Unassembled WGS sequence"/>
</dbReference>
<dbReference type="PROSITE" id="PS00012">
    <property type="entry name" value="PHOSPHOPANTETHEINE"/>
    <property type="match status" value="2"/>
</dbReference>
<dbReference type="SUPFAM" id="SSF47336">
    <property type="entry name" value="ACP-like"/>
    <property type="match status" value="2"/>
</dbReference>
<dbReference type="GO" id="GO:0044550">
    <property type="term" value="P:secondary metabolite biosynthetic process"/>
    <property type="evidence" value="ECO:0007669"/>
    <property type="project" value="UniProtKB-ARBA"/>
</dbReference>
<dbReference type="GO" id="GO:0003824">
    <property type="term" value="F:catalytic activity"/>
    <property type="evidence" value="ECO:0007669"/>
    <property type="project" value="InterPro"/>
</dbReference>
<dbReference type="InterPro" id="IPR009081">
    <property type="entry name" value="PP-bd_ACP"/>
</dbReference>
<dbReference type="InterPro" id="IPR000873">
    <property type="entry name" value="AMP-dep_synth/lig_dom"/>
</dbReference>
<gene>
    <name evidence="6" type="ORF">CLV51_105368</name>
</gene>
<dbReference type="Gene3D" id="3.40.50.980">
    <property type="match status" value="4"/>
</dbReference>
<dbReference type="Gene3D" id="3.30.559.30">
    <property type="entry name" value="Nonribosomal peptide synthetase, condensation domain"/>
    <property type="match status" value="2"/>
</dbReference>
<name>A0A2P8HFM2_CHINA</name>
<dbReference type="OrthoDB" id="599826at2"/>
<dbReference type="Pfam" id="PF00668">
    <property type="entry name" value="Condensation"/>
    <property type="match status" value="2"/>
</dbReference>
<dbReference type="PANTHER" id="PTHR45527">
    <property type="entry name" value="NONRIBOSOMAL PEPTIDE SYNTHETASE"/>
    <property type="match status" value="1"/>
</dbReference>
<keyword evidence="4" id="KW-0597">Phosphoprotein</keyword>
<dbReference type="InterPro" id="IPR020845">
    <property type="entry name" value="AMP-binding_CS"/>
</dbReference>
<evidence type="ECO:0000313" key="7">
    <source>
        <dbReference type="Proteomes" id="UP000240971"/>
    </source>
</evidence>
<dbReference type="EMBL" id="PYAW01000005">
    <property type="protein sequence ID" value="PSL44993.1"/>
    <property type="molecule type" value="Genomic_DNA"/>
</dbReference>
<dbReference type="FunFam" id="3.40.50.980:FF:000002">
    <property type="entry name" value="Enterobactin synthetase component F"/>
    <property type="match status" value="1"/>
</dbReference>
<dbReference type="InterPro" id="IPR010071">
    <property type="entry name" value="AA_adenyl_dom"/>
</dbReference>
<dbReference type="Gene3D" id="2.30.38.10">
    <property type="entry name" value="Luciferase, Domain 3"/>
    <property type="match status" value="2"/>
</dbReference>
<dbReference type="InterPro" id="IPR023213">
    <property type="entry name" value="CAT-like_dom_sf"/>
</dbReference>
<evidence type="ECO:0000256" key="4">
    <source>
        <dbReference type="ARBA" id="ARBA00022553"/>
    </source>
</evidence>
<dbReference type="Gene3D" id="3.30.559.10">
    <property type="entry name" value="Chloramphenicol acetyltransferase-like domain"/>
    <property type="match status" value="2"/>
</dbReference>
<feature type="domain" description="Carrier" evidence="5">
    <location>
        <begin position="1051"/>
        <end position="1126"/>
    </location>
</feature>
<dbReference type="GO" id="GO:0031177">
    <property type="term" value="F:phosphopantetheine binding"/>
    <property type="evidence" value="ECO:0007669"/>
    <property type="project" value="InterPro"/>
</dbReference>
<dbReference type="FunFam" id="3.40.50.12780:FF:000012">
    <property type="entry name" value="Non-ribosomal peptide synthetase"/>
    <property type="match status" value="1"/>
</dbReference>
<feature type="domain" description="Carrier" evidence="5">
    <location>
        <begin position="2116"/>
        <end position="2191"/>
    </location>
</feature>
<evidence type="ECO:0000313" key="6">
    <source>
        <dbReference type="EMBL" id="PSL44993.1"/>
    </source>
</evidence>